<accession>A0A0E9TPX9</accession>
<reference evidence="1" key="1">
    <citation type="submission" date="2014-11" db="EMBL/GenBank/DDBJ databases">
        <authorList>
            <person name="Amaro Gonzalez C."/>
        </authorList>
    </citation>
    <scope>NUCLEOTIDE SEQUENCE</scope>
</reference>
<dbReference type="EMBL" id="GBXM01053647">
    <property type="protein sequence ID" value="JAH54930.1"/>
    <property type="molecule type" value="Transcribed_RNA"/>
</dbReference>
<evidence type="ECO:0000313" key="1">
    <source>
        <dbReference type="EMBL" id="JAH54930.1"/>
    </source>
</evidence>
<dbReference type="AlphaFoldDB" id="A0A0E9TPX9"/>
<organism evidence="1">
    <name type="scientific">Anguilla anguilla</name>
    <name type="common">European freshwater eel</name>
    <name type="synonym">Muraena anguilla</name>
    <dbReference type="NCBI Taxonomy" id="7936"/>
    <lineage>
        <taxon>Eukaryota</taxon>
        <taxon>Metazoa</taxon>
        <taxon>Chordata</taxon>
        <taxon>Craniata</taxon>
        <taxon>Vertebrata</taxon>
        <taxon>Euteleostomi</taxon>
        <taxon>Actinopterygii</taxon>
        <taxon>Neopterygii</taxon>
        <taxon>Teleostei</taxon>
        <taxon>Anguilliformes</taxon>
        <taxon>Anguillidae</taxon>
        <taxon>Anguilla</taxon>
    </lineage>
</organism>
<proteinExistence type="predicted"/>
<reference evidence="1" key="2">
    <citation type="journal article" date="2015" name="Fish Shellfish Immunol.">
        <title>Early steps in the European eel (Anguilla anguilla)-Vibrio vulnificus interaction in the gills: Role of the RtxA13 toxin.</title>
        <authorList>
            <person name="Callol A."/>
            <person name="Pajuelo D."/>
            <person name="Ebbesson L."/>
            <person name="Teles M."/>
            <person name="MacKenzie S."/>
            <person name="Amaro C."/>
        </authorList>
    </citation>
    <scope>NUCLEOTIDE SEQUENCE</scope>
</reference>
<protein>
    <submittedName>
        <fullName evidence="1">Uncharacterized protein</fullName>
    </submittedName>
</protein>
<name>A0A0E9TPX9_ANGAN</name>
<sequence length="25" mass="2963">MPFRDKCDFCSVFCHYVCIATLCFI</sequence>